<name>V9G279_PHYNI</name>
<comment type="caution">
    <text evidence="10">The sequence shown here is derived from an EMBL/GenBank/DDBJ whole genome shotgun (WGS) entry which is preliminary data.</text>
</comment>
<keyword evidence="4" id="KW-0862">Zinc</keyword>
<keyword evidence="5" id="KW-0539">Nucleus</keyword>
<dbReference type="InterPro" id="IPR004875">
    <property type="entry name" value="DDE_SF_endonuclease_dom"/>
</dbReference>
<dbReference type="Pfam" id="PF05699">
    <property type="entry name" value="Dimer_Tnp_hAT"/>
    <property type="match status" value="1"/>
</dbReference>
<keyword evidence="3" id="KW-0863">Zinc-finger</keyword>
<comment type="subcellular location">
    <subcellularLocation>
        <location evidence="1">Nucleus</location>
    </subcellularLocation>
</comment>
<dbReference type="HOGENOM" id="CLU_289270_0_0_1"/>
<evidence type="ECO:0000313" key="10">
    <source>
        <dbReference type="EMBL" id="ETI57481.1"/>
    </source>
</evidence>
<dbReference type="EMBL" id="ANIZ01000039">
    <property type="protein sequence ID" value="ETI57481.1"/>
    <property type="molecule type" value="Genomic_DNA"/>
</dbReference>
<feature type="region of interest" description="Disordered" evidence="6">
    <location>
        <begin position="633"/>
        <end position="652"/>
    </location>
</feature>
<dbReference type="Proteomes" id="UP000018721">
    <property type="component" value="Unassembled WGS sequence"/>
</dbReference>
<keyword evidence="11" id="KW-1185">Reference proteome</keyword>
<feature type="domain" description="DUF659" evidence="8">
    <location>
        <begin position="31"/>
        <end position="184"/>
    </location>
</feature>
<reference evidence="10 11" key="1">
    <citation type="submission" date="2013-11" db="EMBL/GenBank/DDBJ databases">
        <title>The Genome Sequence of Phytophthora parasitica P1569.</title>
        <authorList>
            <consortium name="The Broad Institute Genomics Platform"/>
            <person name="Russ C."/>
            <person name="Tyler B."/>
            <person name="Panabieres F."/>
            <person name="Shan W."/>
            <person name="Tripathy S."/>
            <person name="Grunwald N."/>
            <person name="Machado M."/>
            <person name="Johnson C.S."/>
            <person name="Arredondo F."/>
            <person name="Hong C."/>
            <person name="Coffey M."/>
            <person name="Young S.K."/>
            <person name="Zeng Q."/>
            <person name="Gargeya S."/>
            <person name="Fitzgerald M."/>
            <person name="Abouelleil A."/>
            <person name="Alvarado L."/>
            <person name="Chapman S.B."/>
            <person name="Gainer-Dewar J."/>
            <person name="Goldberg J."/>
            <person name="Griggs A."/>
            <person name="Gujja S."/>
            <person name="Hansen M."/>
            <person name="Howarth C."/>
            <person name="Imamovic A."/>
            <person name="Ireland A."/>
            <person name="Larimer J."/>
            <person name="McCowan C."/>
            <person name="Murphy C."/>
            <person name="Pearson M."/>
            <person name="Poon T.W."/>
            <person name="Priest M."/>
            <person name="Roberts A."/>
            <person name="Saif S."/>
            <person name="Shea T."/>
            <person name="Sykes S."/>
            <person name="Wortman J."/>
            <person name="Nusbaum C."/>
            <person name="Birren B."/>
        </authorList>
    </citation>
    <scope>NUCLEOTIDE SEQUENCE [LARGE SCALE GENOMIC DNA]</scope>
    <source>
        <strain evidence="10 11">P1569</strain>
    </source>
</reference>
<accession>V9G279</accession>
<proteinExistence type="predicted"/>
<evidence type="ECO:0000256" key="2">
    <source>
        <dbReference type="ARBA" id="ARBA00022723"/>
    </source>
</evidence>
<feature type="domain" description="HAT C-terminal dimerisation" evidence="9">
    <location>
        <begin position="419"/>
        <end position="488"/>
    </location>
</feature>
<evidence type="ECO:0000313" key="11">
    <source>
        <dbReference type="Proteomes" id="UP000018721"/>
    </source>
</evidence>
<dbReference type="PANTHER" id="PTHR46481:SF10">
    <property type="entry name" value="ZINC FINGER BED DOMAIN-CONTAINING PROTEIN 39"/>
    <property type="match status" value="1"/>
</dbReference>
<evidence type="ECO:0000259" key="8">
    <source>
        <dbReference type="Pfam" id="PF04937"/>
    </source>
</evidence>
<dbReference type="SUPFAM" id="SSF53098">
    <property type="entry name" value="Ribonuclease H-like"/>
    <property type="match status" value="1"/>
</dbReference>
<gene>
    <name evidence="10" type="ORF">F443_00246</name>
</gene>
<dbReference type="GO" id="GO:0046983">
    <property type="term" value="F:protein dimerization activity"/>
    <property type="evidence" value="ECO:0007669"/>
    <property type="project" value="InterPro"/>
</dbReference>
<dbReference type="InterPro" id="IPR008906">
    <property type="entry name" value="HATC_C_dom"/>
</dbReference>
<dbReference type="PANTHER" id="PTHR46481">
    <property type="entry name" value="ZINC FINGER BED DOMAIN-CONTAINING PROTEIN 4"/>
    <property type="match status" value="1"/>
</dbReference>
<evidence type="ECO:0000256" key="6">
    <source>
        <dbReference type="SAM" id="MobiDB-lite"/>
    </source>
</evidence>
<protein>
    <recommendedName>
        <fullName evidence="12">DUF659 domain-containing protein</fullName>
    </recommendedName>
</protein>
<dbReference type="InterPro" id="IPR052035">
    <property type="entry name" value="ZnF_BED_domain_contain"/>
</dbReference>
<evidence type="ECO:0000259" key="9">
    <source>
        <dbReference type="Pfam" id="PF05699"/>
    </source>
</evidence>
<evidence type="ECO:0000256" key="1">
    <source>
        <dbReference type="ARBA" id="ARBA00004123"/>
    </source>
</evidence>
<dbReference type="GO" id="GO:0005634">
    <property type="term" value="C:nucleus"/>
    <property type="evidence" value="ECO:0007669"/>
    <property type="project" value="UniProtKB-SubCell"/>
</dbReference>
<evidence type="ECO:0000256" key="5">
    <source>
        <dbReference type="ARBA" id="ARBA00023242"/>
    </source>
</evidence>
<dbReference type="GO" id="GO:0008270">
    <property type="term" value="F:zinc ion binding"/>
    <property type="evidence" value="ECO:0007669"/>
    <property type="project" value="UniProtKB-KW"/>
</dbReference>
<sequence length="1061" mass="120202">MSYARGFPFRIVEDPAVKHFFQKACPTFRLPSRRRIAGSLLETTYKKRRENIVEQLKKQQYLALSTDGWSNTNNTSIVNFMLVSPTMKPVFWSSIATGEEEHSSAYIADCVDRVIEEVETAIGAKGAIGAVITDNAKNMKSAWEHVKIKRPYVYCNGCAAQGFNLLMKDNMNISRRADVRDDSKSVAKFVRARHGLLDRFCSQQKAIIENGDKRMGLSVPIPTRWYTVERCIRSVSNNQSVIRSTFADTQLLKRFNTRAQRPELERVVAIVGDQGRWNESERALGLLAPINKSLAVCESDDTFLSSVYSEFVSIKENPAYLKPMSGASVEERGTYAEIQREIFDLVESRREFLMSSSMRVAYLLDQTTDITKFACSSDPNEEGDLALAMRELVDMAKGAATDPDVRFTWAERGTAPTTIPMSPSSFWKIHRRAALPLLKPVADMMFAIPTSSASSERCWSIHGFIHSKRRNRLHASKVEQLVFIYSNLASSTGEPIRDDLADDMYPDAHDGDLDGQDDERIDDDEDSDEIMQAITCIPLEVLHLRFVRDLHRLVVLLHVIIDQDRLHVLADNGEHIDRLALVPEILFISSVLLPLFISDFLFNLVRHTRHNHGHGDFVRVILQCHTFRLVNSPSSRHRDRQSERCPPSQRDDPCAVCRLSCVAVSVISAGKERLENYRRRGDATVLPAQAESDIVLWLNTMWKEGCPVSAKMLELKALEVAADGGISSEASALRIHGAARTKFRGEVRAAIVEHNIIQVYNADQTVVFFEYLHRKTITMRGEKTVWEKCSGKDKERATAMLLADWHGNKRAPFLVFKTEIAPLQAKHHCQIYENPTAWWNTDISVKFLDYHFGHRDNMHEKSLLLWDDFSGHWTEEVTQYVASISVVLLKVPPRYTYVCQPDDVAWNQPFKSRLRRQWVECLRGQISDRHAKEKQRKDKTLEIAKEIATVARTDIQGVAKDKVVQLQEKLPRMAFEMVAPKRHEITAWIAESWSELSADTIVSGFAKTELLPDTRSPVVAKDHDKPQDISDVLNQLADLGVADETVGSGDELVSSDSSDNE</sequence>
<evidence type="ECO:0000259" key="7">
    <source>
        <dbReference type="Pfam" id="PF03184"/>
    </source>
</evidence>
<dbReference type="GO" id="GO:0003676">
    <property type="term" value="F:nucleic acid binding"/>
    <property type="evidence" value="ECO:0007669"/>
    <property type="project" value="InterPro"/>
</dbReference>
<dbReference type="Pfam" id="PF03184">
    <property type="entry name" value="DDE_1"/>
    <property type="match status" value="1"/>
</dbReference>
<dbReference type="InterPro" id="IPR012337">
    <property type="entry name" value="RNaseH-like_sf"/>
</dbReference>
<dbReference type="AlphaFoldDB" id="V9G279"/>
<dbReference type="eggNOG" id="KOG3105">
    <property type="taxonomic scope" value="Eukaryota"/>
</dbReference>
<evidence type="ECO:0000256" key="4">
    <source>
        <dbReference type="ARBA" id="ARBA00022833"/>
    </source>
</evidence>
<evidence type="ECO:0008006" key="12">
    <source>
        <dbReference type="Google" id="ProtNLM"/>
    </source>
</evidence>
<dbReference type="InterPro" id="IPR007021">
    <property type="entry name" value="DUF659"/>
</dbReference>
<keyword evidence="2" id="KW-0479">Metal-binding</keyword>
<dbReference type="Pfam" id="PF04937">
    <property type="entry name" value="DUF659"/>
    <property type="match status" value="1"/>
</dbReference>
<organism evidence="10 11">
    <name type="scientific">Phytophthora nicotianae P1569</name>
    <dbReference type="NCBI Taxonomy" id="1317065"/>
    <lineage>
        <taxon>Eukaryota</taxon>
        <taxon>Sar</taxon>
        <taxon>Stramenopiles</taxon>
        <taxon>Oomycota</taxon>
        <taxon>Peronosporomycetes</taxon>
        <taxon>Peronosporales</taxon>
        <taxon>Peronosporaceae</taxon>
        <taxon>Phytophthora</taxon>
    </lineage>
</organism>
<evidence type="ECO:0000256" key="3">
    <source>
        <dbReference type="ARBA" id="ARBA00022771"/>
    </source>
</evidence>
<feature type="domain" description="DDE-1" evidence="7">
    <location>
        <begin position="794"/>
        <end position="1005"/>
    </location>
</feature>